<gene>
    <name evidence="5" type="primary">ebh_1</name>
    <name evidence="5" type="ORF">NCTC10186_00021</name>
</gene>
<reference evidence="5 6" key="1">
    <citation type="submission" date="2019-01" db="EMBL/GenBank/DDBJ databases">
        <authorList>
            <consortium name="Pathogen Informatics"/>
        </authorList>
    </citation>
    <scope>NUCLEOTIDE SEQUENCE [LARGE SCALE GENOMIC DNA]</scope>
    <source>
        <strain evidence="5 6">NCTC10186</strain>
    </source>
</reference>
<keyword evidence="1" id="KW-0175">Coiled coil</keyword>
<feature type="domain" description="Extracellular matrix-binding protein ebh GA module" evidence="4">
    <location>
        <begin position="1864"/>
        <end position="1915"/>
    </location>
</feature>
<feature type="domain" description="Extracellular matrix-binding protein ebh GA module" evidence="4">
    <location>
        <begin position="2254"/>
        <end position="2313"/>
    </location>
</feature>
<evidence type="ECO:0000256" key="2">
    <source>
        <dbReference type="SAM" id="MobiDB-lite"/>
    </source>
</evidence>
<keyword evidence="3" id="KW-0472">Membrane</keyword>
<dbReference type="Gene3D" id="1.20.120.1850">
    <property type="entry name" value="Ebh helix bundles repeating unit (S and A modules)"/>
    <property type="match status" value="9"/>
</dbReference>
<proteinExistence type="predicted"/>
<evidence type="ECO:0000256" key="3">
    <source>
        <dbReference type="SAM" id="Phobius"/>
    </source>
</evidence>
<feature type="coiled-coil region" evidence="1">
    <location>
        <begin position="975"/>
        <end position="1009"/>
    </location>
</feature>
<name>A0A449AYJ6_9BACT</name>
<keyword evidence="3" id="KW-0812">Transmembrane</keyword>
<dbReference type="OrthoDB" id="396040at2"/>
<feature type="compositionally biased region" description="Basic and acidic residues" evidence="2">
    <location>
        <begin position="2208"/>
        <end position="2219"/>
    </location>
</feature>
<feature type="domain" description="Extracellular matrix-binding protein ebh GA module" evidence="4">
    <location>
        <begin position="2726"/>
        <end position="2779"/>
    </location>
</feature>
<dbReference type="RefSeq" id="WP_119572150.1">
    <property type="nucleotide sequence ID" value="NZ_LR215031.1"/>
</dbReference>
<feature type="coiled-coil region" evidence="1">
    <location>
        <begin position="1388"/>
        <end position="1426"/>
    </location>
</feature>
<evidence type="ECO:0000313" key="6">
    <source>
        <dbReference type="Proteomes" id="UP000289862"/>
    </source>
</evidence>
<dbReference type="Proteomes" id="UP000289862">
    <property type="component" value="Chromosome"/>
</dbReference>
<dbReference type="Pfam" id="PF01468">
    <property type="entry name" value="GA"/>
    <property type="match status" value="13"/>
</dbReference>
<feature type="domain" description="Extracellular matrix-binding protein ebh GA module" evidence="4">
    <location>
        <begin position="1983"/>
        <end position="2042"/>
    </location>
</feature>
<dbReference type="Pfam" id="PF07554">
    <property type="entry name" value="FIVAR"/>
    <property type="match status" value="6"/>
</dbReference>
<dbReference type="InterPro" id="IPR020840">
    <property type="entry name" value="Extracell_matrix-bd_GA"/>
</dbReference>
<feature type="domain" description="Extracellular matrix-binding protein ebh GA module" evidence="4">
    <location>
        <begin position="1612"/>
        <end position="1667"/>
    </location>
</feature>
<dbReference type="SMART" id="SM00844">
    <property type="entry name" value="GA"/>
    <property type="match status" value="9"/>
</dbReference>
<dbReference type="KEGG" id="mgal:NCTC10186_00021"/>
<feature type="domain" description="Extracellular matrix-binding protein ebh GA module" evidence="4">
    <location>
        <begin position="2508"/>
        <end position="2577"/>
    </location>
</feature>
<protein>
    <submittedName>
        <fullName evidence="5">ECM-binding protein homolog</fullName>
    </submittedName>
</protein>
<evidence type="ECO:0000259" key="4">
    <source>
        <dbReference type="SMART" id="SM00844"/>
    </source>
</evidence>
<feature type="transmembrane region" description="Helical" evidence="3">
    <location>
        <begin position="3037"/>
        <end position="3058"/>
    </location>
</feature>
<evidence type="ECO:0000313" key="5">
    <source>
        <dbReference type="EMBL" id="VEU72557.1"/>
    </source>
</evidence>
<keyword evidence="3" id="KW-1133">Transmembrane helix</keyword>
<dbReference type="Gene3D" id="1.20.5.420">
    <property type="entry name" value="Immunoglobulin FC, subunit C"/>
    <property type="match status" value="6"/>
</dbReference>
<feature type="domain" description="Extracellular matrix-binding protein ebh GA module" evidence="4">
    <location>
        <begin position="1499"/>
        <end position="1546"/>
    </location>
</feature>
<feature type="domain" description="Extracellular matrix-binding protein ebh GA module" evidence="4">
    <location>
        <begin position="2381"/>
        <end position="2440"/>
    </location>
</feature>
<organism evidence="5 6">
    <name type="scientific">Mycoplasmopsis gallopavonis</name>
    <dbReference type="NCBI Taxonomy" id="76629"/>
    <lineage>
        <taxon>Bacteria</taxon>
        <taxon>Bacillati</taxon>
        <taxon>Mycoplasmatota</taxon>
        <taxon>Mycoplasmoidales</taxon>
        <taxon>Metamycoplasmataceae</taxon>
        <taxon>Mycoplasmopsis</taxon>
    </lineage>
</organism>
<keyword evidence="6" id="KW-1185">Reference proteome</keyword>
<sequence length="3063" mass="344123">MSAIDNNLDQNSQVEIVYDASSFKFDDVNGKVQFSYVLKSTKQGFETLTSEKRTALVDSSGTNKFKTEQDRINELAQSYHANPNSILITGIDQAKTKPSKVQDSNVNFNRTLINANDKANLSSFVLSNKDDVNGTIDASFTIASTKTATELNTLDSNFSKPSITATKTKKLTGFYTNARELEDERKRVESFVPKVRFDYPNKQDLLADYSSIQENAVTSQLLSGSPLASAHLKVINLKITNKDDRTGQVRLSYVLQSTDLPAAQITVNPNLSNFANTGISGFKTEQQRINELVRQVVATYLDASHKAVEETIDSEVSYNSLADASVESKNPTITARNAAQKSITVSYKVKSTREGFTDIYAEGSSSINGFLDEAERLNSLINNPTNYPVNIDYSQPKANIKASEVQKEQITKVLGGNNSQAQIVIKSLSANDQTGDLTITYALESTKSVFQTNKKESTATKTITLSGFKTLKTEEQDRLNSDQVTVSVDANDKANIQASSINSPDSLTWTLTSTNPQAQIINKKVVGYDEITGTLKVSYQLESTKSNLNPSTDTSKVQSEVKYALIQGFKTEEQRLRELIKQNLQISQNSNDLHKLPSSLTVQDFSITKPRTGYENTELTLNNPTNLNDDLGTASISYKLKSSGKNLVSNMGNDSSSNPNQEIAVSSDLQNFGGYLTNTQKETERLQGILDSNLKISYSGNKEYLPLFNQDQVVANNLVISRKDGTTLDDQNIIIESKTITKRDDSNGTIETSYKIVSKTNPNAFIEVTSVAYPTQTQIDGFKTEQNRLDELVLVADYANKENISATDATNQGVSIANTNDNFVEVQNLQITQSSDLNQSISGTYVLKSTRRGFENLVSQTKTFTINGLQDEVTRLNNLLNSPDVTKTISYNDSQTAQNSIKASAFKTKFDQNNKLLKAILANQEANKAQIQILSVSANDESGELIVNYVLESTKTEFNSKPRSLASSITLSGFLTNVQEAQNDLIKEIEDAKNKGQITEKQAKDLIDKTKSQTTESGVENVKNDLNRDIKVNELTNNIDQTYPNLNPKQKEDLKTLLASSTSAADAQTKFNSYSPINDQMGQLKNEITKYEELKSQDLNQKYSKATETLKNNFDKLLTAAKELLTSTTNNGQDSLAKLIDTNKINEGSLANAWGKLDGEINVALEKLNENSYLNNQEIEKFREKLNNINPLDDDYQTEIQNLLDKAKNANDAKKEKIDLIDQLDNLTPEQKQLFKEQIKNINSEFNDQDNELNETTKQELDKILVNAEKQNLINQISDSYENLNPKQKEELKEQIAGASSTENAKEIFANASDLDEKMKTLKELVETYKNKNVDQLDDYKYASKANKDRYDAAIQSAEELLTSTTNNGSANPSLTTLIGDKNTPGSLDNLFNQLDGLKNQAINAINELKNLNDKEKQNLINEIRNIDNNSEQKGDLINAIVDKANNINDVKTTAIEKLNQIPGLTEAEKAKYAEQIKNVDFTKENQNPSPEEQVANILKEAEKQSLKNQIDQLPHLNQNQKDAYKALINADTSPESDKEVLNNAIKYDELKGQAEELKKQLEDYKQTPDYKLADPEFKNSFDEALDKLTREIADDSHAHVLDDLQNYIDKANKAKDQLNGNENLEDIKKEIQNLDHLDYSQKQNLIDIASNQDNLAEAEKIKELADSLNTNLVSLEELIKKSNETKAKTIYLLEEQNVKTDFDQKLTDATDKQNSLKNIQITPDNYNSIKEEIARLNQEALAAGTGLQNALDHLDGNRKDLANKLDQFELIETKTSLKEQIFKDLPKEFSKEELKQSLENYLNVAKATGINQVENFDHLTRSEKDALIQKIENAALNSLDVKNPDWIGQNGSEKFDKNVNDILVEALASNNAKNKALDEIDKLNGLNDTQKQHYKNEVINNPTSEVDSIVKLAKELETAMKKYRNESFATNPISKTDIDYTQADQNKKTAFDNVLTNQEANTNKTSGPNLTLEEVQKLHKELLQAREDLDGEERLNQAKTNAKNKIDQEYNNLTASQKEAAKQAIDNNEVNTIEKVEALDKRNSALDSATKLLNDFIASENEIKSHVQYSGSEEALRNNYDQALNKGKELATKLNENQNPSLLDLENLQAINKSIQDALDKLNGEENLRNVQNDANNQIDSLEDLNQAQKDALKQKISEQNTPENVRDIVEKAKELNDKMNKLNELVNTEHTNNTKQTENYQNADNTTDKPYKDNYDSSLQEAEKVAKDSNSDKDSKTALLDPEKVDKLIEDLKNSINNLNGDQKLAKAKEEATKSINDLQNLNDAQKQDLLNKVNDAKLVEDVENLAKQAKNLDDAMKDLGDKIAEIKKEIADNPIKYDQADSNKKSIYDQKLKEAEDLIKNSGKNLNEAEVNKLQEDLDEAQNNLNGESNFANEKQDEINKINEDPNLTPAQKDALIDKVRNATNKEELDNWKEKDKNLSDKMAKLRETQENAKDVAGSDVFKNANQNSQDRLTNDIKNNDDFIAQNNGDQINLDTLETQIDQLIKQTETDIQNLKAEAEEKLTNAKNKATEDLNSLTNLNNAQKDALSNAIQNATLIEGDNSNSVSEIIKQAKDLNTAMKELNDYIELVVEQGKNNDPKNSSNYQNADKIRKTAFDNSYQAGMNLVDKLHGANLDREQTRQTYIDLRKDFEALNGDQNKALATAELEKLVHQADDFKSKHPYVDAPKHKKDRYNEAIKHGQDILNNPNNYSASQVQEAIDRIKDAIREIYDNKEDIKNNINDLNNLSESEKQHFKDLIDKTSDPKEREKIYEQAKEINKNKQDLIDLVNSKDNLSNKDKQQLIDKIIKTDSNADPDWFSHLQDQINQADQLVKELIDQAQNPSLTNQEIDDLIKHLNELGIHNLNYENLAQELKYYNDVSNALRAYQKASVENSDYQELKDNLIKAIETQLTLSYDDAKVREAQQLLANKQAIINQIGQTEINLVTAMLDSNEANFNKLIDSLNLLTTDSYQEFKEELKKEKYFEIMNKPRSEVTKEDIQVINNVDPKDSSNVIYSALKQAIKTKVQGDRLSVWWWITLSLATLGLGAAIYFLVRNLRK</sequence>
<dbReference type="SUPFAM" id="SSF46997">
    <property type="entry name" value="Bacterial immunoglobulin/albumin-binding domains"/>
    <property type="match status" value="6"/>
</dbReference>
<accession>A0A449AYJ6</accession>
<feature type="coiled-coil region" evidence="1">
    <location>
        <begin position="1193"/>
        <end position="1259"/>
    </location>
</feature>
<feature type="compositionally biased region" description="Polar residues" evidence="2">
    <location>
        <begin position="2189"/>
        <end position="2207"/>
    </location>
</feature>
<feature type="coiled-coil region" evidence="1">
    <location>
        <begin position="1973"/>
        <end position="2020"/>
    </location>
</feature>
<dbReference type="InterPro" id="IPR009063">
    <property type="entry name" value="Ig/albumin-bd_sf"/>
</dbReference>
<dbReference type="EMBL" id="LR215031">
    <property type="protein sequence ID" value="VEU72557.1"/>
    <property type="molecule type" value="Genomic_DNA"/>
</dbReference>
<dbReference type="Pfam" id="PF04200">
    <property type="entry name" value="Lipoprotein_17"/>
    <property type="match status" value="5"/>
</dbReference>
<feature type="coiled-coil region" evidence="1">
    <location>
        <begin position="2490"/>
        <end position="2550"/>
    </location>
</feature>
<feature type="domain" description="Extracellular matrix-binding protein ebh GA module" evidence="4">
    <location>
        <begin position="2116"/>
        <end position="2175"/>
    </location>
</feature>
<dbReference type="InterPro" id="IPR002988">
    <property type="entry name" value="GA_module"/>
</dbReference>
<dbReference type="InterPro" id="IPR007326">
    <property type="entry name" value="Lipoprotein-assoc_dom"/>
</dbReference>
<evidence type="ECO:0000256" key="1">
    <source>
        <dbReference type="SAM" id="Coils"/>
    </source>
</evidence>
<feature type="coiled-coil region" evidence="1">
    <location>
        <begin position="2251"/>
        <end position="2401"/>
    </location>
</feature>
<feature type="coiled-coil region" evidence="1">
    <location>
        <begin position="2723"/>
        <end position="2757"/>
    </location>
</feature>
<feature type="region of interest" description="Disordered" evidence="2">
    <location>
        <begin position="2189"/>
        <end position="2219"/>
    </location>
</feature>
<feature type="coiled-coil region" evidence="1">
    <location>
        <begin position="1659"/>
        <end position="1686"/>
    </location>
</feature>